<dbReference type="HOGENOM" id="CLU_063186_0_0_6"/>
<name>C9XYE7_CROTZ</name>
<keyword evidence="2" id="KW-1133">Transmembrane helix</keyword>
<evidence type="ECO:0000256" key="2">
    <source>
        <dbReference type="SAM" id="Phobius"/>
    </source>
</evidence>
<accession>C9XYE7</accession>
<feature type="transmembrane region" description="Helical" evidence="2">
    <location>
        <begin position="209"/>
        <end position="229"/>
    </location>
</feature>
<reference evidence="3 4" key="1">
    <citation type="journal article" date="2010" name="J. Bacteriol.">
        <title>Complete Genome Sequence of Cronobacter turicensis LMG 23827, a foodborne pathogen causing deaths in neonates.</title>
        <authorList>
            <person name="Stephan R."/>
            <person name="Lehner A."/>
            <person name="Tischler P."/>
            <person name="Rattei T."/>
        </authorList>
    </citation>
    <scope>NUCLEOTIDE SEQUENCE [LARGE SCALE GENOMIC DNA]</scope>
    <source>
        <strain evidence="4">DSM 18703 / CCUG 55852 / LMG 23827 / z3032</strain>
    </source>
</reference>
<dbReference type="PATRIC" id="fig|693216.3.peg.3057"/>
<dbReference type="EMBL" id="FN543093">
    <property type="protein sequence ID" value="CBA33068.1"/>
    <property type="molecule type" value="Genomic_DNA"/>
</dbReference>
<feature type="transmembrane region" description="Helical" evidence="2">
    <location>
        <begin position="241"/>
        <end position="262"/>
    </location>
</feature>
<dbReference type="Proteomes" id="UP000002069">
    <property type="component" value="Chromosome"/>
</dbReference>
<keyword evidence="1" id="KW-0175">Coiled coil</keyword>
<protein>
    <submittedName>
        <fullName evidence="3">Uncharacterized protein</fullName>
    </submittedName>
</protein>
<organism evidence="3 4">
    <name type="scientific">Cronobacter turicensis (strain DSM 18703 / CCUG 55852 / LMG 23827 / z3032)</name>
    <dbReference type="NCBI Taxonomy" id="693216"/>
    <lineage>
        <taxon>Bacteria</taxon>
        <taxon>Pseudomonadati</taxon>
        <taxon>Pseudomonadota</taxon>
        <taxon>Gammaproteobacteria</taxon>
        <taxon>Enterobacterales</taxon>
        <taxon>Enterobacteriaceae</taxon>
        <taxon>Cronobacter</taxon>
    </lineage>
</organism>
<keyword evidence="2" id="KW-0812">Transmembrane</keyword>
<evidence type="ECO:0000313" key="3">
    <source>
        <dbReference type="EMBL" id="CBA33068.1"/>
    </source>
</evidence>
<dbReference type="KEGG" id="ctu:CTU_32290"/>
<sequence>MKLIDNHVSTEYNALSLFEIQLCNTLSNILNNMIQFPQLWGERCALKTEEQNSHLTFILNESSTDINHTQNIYAELYFYIIEAVSFSPSYPSSTLSSYFDFGLEYLGEFEKESKRKIYSALLRLPVSILNKSMAKLNVEGYHKSLLQIESTEKKLASMQIDLEKKIKRVERLEAQLKNQETAYNFVGLYKGFVKLGTMKSAELKETKRILLGLATVIPLLIFAEVIYFALSGKNDTTVTHIIKLIPLASLVLILLYYFRVVLSSFNSIKSQLMQIELRKSLCRFIQKYGEYSKEINANSKEGDRNPLAKFEDIIFSNIMASDDKTPSTFDGMEQLASMIKAVKGS</sequence>
<reference evidence="4" key="2">
    <citation type="journal article" date="2011" name="J. Bacteriol.">
        <title>Complete genome sequence of Cronobacter turicensis LMG 23827, a food-borne pathogen causing deaths in neonates.</title>
        <authorList>
            <person name="Stephan R."/>
            <person name="Lehner A."/>
            <person name="Tischler P."/>
            <person name="Rattei T."/>
        </authorList>
    </citation>
    <scope>NUCLEOTIDE SEQUENCE [LARGE SCALE GENOMIC DNA]</scope>
    <source>
        <strain evidence="4">DSM 18703 / CCUG 55852 / LMG 23827 / z3032</strain>
    </source>
</reference>
<evidence type="ECO:0000313" key="4">
    <source>
        <dbReference type="Proteomes" id="UP000002069"/>
    </source>
</evidence>
<evidence type="ECO:0000256" key="1">
    <source>
        <dbReference type="SAM" id="Coils"/>
    </source>
</evidence>
<keyword evidence="2" id="KW-0472">Membrane</keyword>
<proteinExistence type="predicted"/>
<dbReference type="AlphaFoldDB" id="C9XYE7"/>
<gene>
    <name evidence="3" type="ordered locus">Ctu_32290</name>
</gene>
<feature type="coiled-coil region" evidence="1">
    <location>
        <begin position="148"/>
        <end position="182"/>
    </location>
</feature>
<keyword evidence="4" id="KW-1185">Reference proteome</keyword>